<dbReference type="InterPro" id="IPR036291">
    <property type="entry name" value="NAD(P)-bd_dom_sf"/>
</dbReference>
<dbReference type="EMBL" id="AP018664">
    <property type="protein sequence ID" value="BBD99854.1"/>
    <property type="molecule type" value="Genomic_DNA"/>
</dbReference>
<dbReference type="PANTHER" id="PTHR43313">
    <property type="entry name" value="SHORT-CHAIN DEHYDROGENASE/REDUCTASE FAMILY 9C"/>
    <property type="match status" value="1"/>
</dbReference>
<dbReference type="PANTHER" id="PTHR43313:SF1">
    <property type="entry name" value="3BETA-HYDROXYSTEROID DEHYDROGENASE DHS-16"/>
    <property type="match status" value="1"/>
</dbReference>
<organism evidence="2 3">
    <name type="scientific">Sphingobium amiense</name>
    <dbReference type="NCBI Taxonomy" id="135719"/>
    <lineage>
        <taxon>Bacteria</taxon>
        <taxon>Pseudomonadati</taxon>
        <taxon>Pseudomonadota</taxon>
        <taxon>Alphaproteobacteria</taxon>
        <taxon>Sphingomonadales</taxon>
        <taxon>Sphingomonadaceae</taxon>
        <taxon>Sphingobium</taxon>
    </lineage>
</organism>
<evidence type="ECO:0000313" key="3">
    <source>
        <dbReference type="Proteomes" id="UP000279959"/>
    </source>
</evidence>
<dbReference type="KEGG" id="sami:SAMIE_1033550"/>
<dbReference type="InterPro" id="IPR002347">
    <property type="entry name" value="SDR_fam"/>
</dbReference>
<comment type="similarity">
    <text evidence="1">Belongs to the short-chain dehydrogenases/reductases (SDR) family.</text>
</comment>
<gene>
    <name evidence="2" type="ORF">SAMIE_1033550</name>
</gene>
<dbReference type="PRINTS" id="PR00081">
    <property type="entry name" value="GDHRDH"/>
</dbReference>
<dbReference type="InterPro" id="IPR020904">
    <property type="entry name" value="Sc_DH/Rdtase_CS"/>
</dbReference>
<dbReference type="AlphaFoldDB" id="A0A494W5K1"/>
<dbReference type="SUPFAM" id="SSF51735">
    <property type="entry name" value="NAD(P)-binding Rossmann-fold domains"/>
    <property type="match status" value="1"/>
</dbReference>
<dbReference type="Gene3D" id="3.40.50.720">
    <property type="entry name" value="NAD(P)-binding Rossmann-like Domain"/>
    <property type="match status" value="1"/>
</dbReference>
<dbReference type="PRINTS" id="PR00080">
    <property type="entry name" value="SDRFAMILY"/>
</dbReference>
<proteinExistence type="inferred from homology"/>
<dbReference type="PROSITE" id="PS00061">
    <property type="entry name" value="ADH_SHORT"/>
    <property type="match status" value="1"/>
</dbReference>
<reference evidence="2 3" key="1">
    <citation type="submission" date="2018-05" db="EMBL/GenBank/DDBJ databases">
        <title>Complete Genome Sequence of the Nonylphenol-Degrading Bacterium Sphingobium amiense DSM 16289T.</title>
        <authorList>
            <person name="Ootsuka M."/>
            <person name="Nishizawa T."/>
            <person name="Ohta H."/>
        </authorList>
    </citation>
    <scope>NUCLEOTIDE SEQUENCE [LARGE SCALE GENOMIC DNA]</scope>
    <source>
        <strain evidence="2 3">DSM 16289</strain>
    </source>
</reference>
<dbReference type="GO" id="GO:0016491">
    <property type="term" value="F:oxidoreductase activity"/>
    <property type="evidence" value="ECO:0007669"/>
    <property type="project" value="TreeGrafter"/>
</dbReference>
<keyword evidence="3" id="KW-1185">Reference proteome</keyword>
<evidence type="ECO:0000256" key="1">
    <source>
        <dbReference type="RuleBase" id="RU000363"/>
    </source>
</evidence>
<accession>A0A494W5K1</accession>
<name>A0A494W5K1_9SPHN</name>
<dbReference type="RefSeq" id="WP_066696056.1">
    <property type="nucleotide sequence ID" value="NZ_AP018664.1"/>
</dbReference>
<dbReference type="Pfam" id="PF00106">
    <property type="entry name" value="adh_short"/>
    <property type="match status" value="1"/>
</dbReference>
<dbReference type="Proteomes" id="UP000279959">
    <property type="component" value="Chromosome"/>
</dbReference>
<sequence>MRTVVISGVSSGIGRAATAALVEKGFFVFGSVRREEDAASLVAAYPDHFRPLIFDVTDEAAIAANAEIVSAAIGNDYLAGLVNNAGIGVSGPMLLQPMSEIRKTFDVNLFAPIAMVRQFAGMLGADRGRSGAKGRVVNITSVAGRMAGPFLGAYCGSKHALEAVSDSMRRELMLYGIDVVVIGPGGVDTAIAHKGEAQMGPYDDTDFGKAIRAADGDLIGKIRAGHKPETIGRAIADALTLPAPKARYALVKNRIRDWTIPLSLPKRTVDRLLAKQYGLRPSDLPSSERN</sequence>
<dbReference type="GO" id="GO:0008202">
    <property type="term" value="P:steroid metabolic process"/>
    <property type="evidence" value="ECO:0007669"/>
    <property type="project" value="TreeGrafter"/>
</dbReference>
<protein>
    <submittedName>
        <fullName evidence="2">SDR family NAD(P)-dependent oxidoreductase</fullName>
    </submittedName>
</protein>
<evidence type="ECO:0000313" key="2">
    <source>
        <dbReference type="EMBL" id="BBD99854.1"/>
    </source>
</evidence>